<evidence type="ECO:0000313" key="2">
    <source>
        <dbReference type="EMBL" id="ODS34705.1"/>
    </source>
</evidence>
<proteinExistence type="predicted"/>
<dbReference type="EMBL" id="MAYW01000002">
    <property type="protein sequence ID" value="ODS34705.1"/>
    <property type="molecule type" value="Genomic_DNA"/>
</dbReference>
<accession>A0A1E3XGE7</accession>
<dbReference type="Proteomes" id="UP000094056">
    <property type="component" value="Unassembled WGS sequence"/>
</dbReference>
<protein>
    <recommendedName>
        <fullName evidence="1">GTPase-associated protein 1 N-terminal domain-containing protein</fullName>
    </recommendedName>
</protein>
<organism evidence="2 3">
    <name type="scientific">Candidatus Scalindua rubra</name>
    <dbReference type="NCBI Taxonomy" id="1872076"/>
    <lineage>
        <taxon>Bacteria</taxon>
        <taxon>Pseudomonadati</taxon>
        <taxon>Planctomycetota</taxon>
        <taxon>Candidatus Brocadiia</taxon>
        <taxon>Candidatus Brocadiales</taxon>
        <taxon>Candidatus Scalinduaceae</taxon>
        <taxon>Candidatus Scalindua</taxon>
    </lineage>
</organism>
<name>A0A1E3XGE7_9BACT</name>
<dbReference type="Pfam" id="PF20013">
    <property type="entry name" value="GAP1-N2"/>
    <property type="match status" value="1"/>
</dbReference>
<dbReference type="AlphaFoldDB" id="A0A1E3XGE7"/>
<reference evidence="2 3" key="1">
    <citation type="submission" date="2016-07" db="EMBL/GenBank/DDBJ databases">
        <title>Draft genome of Scalindua rubra, obtained from a brine-seawater interface in the Red Sea, sheds light on salt adaptation in anammox bacteria.</title>
        <authorList>
            <person name="Speth D.R."/>
            <person name="Lagkouvardos I."/>
            <person name="Wang Y."/>
            <person name="Qian P.-Y."/>
            <person name="Dutilh B.E."/>
            <person name="Jetten M.S."/>
        </authorList>
    </citation>
    <scope>NUCLEOTIDE SEQUENCE [LARGE SCALE GENOMIC DNA]</scope>
    <source>
        <strain evidence="2">BSI-1</strain>
    </source>
</reference>
<evidence type="ECO:0000259" key="1">
    <source>
        <dbReference type="Pfam" id="PF20013"/>
    </source>
</evidence>
<evidence type="ECO:0000313" key="3">
    <source>
        <dbReference type="Proteomes" id="UP000094056"/>
    </source>
</evidence>
<feature type="domain" description="GTPase-associated protein 1 N-terminal" evidence="1">
    <location>
        <begin position="3"/>
        <end position="109"/>
    </location>
</feature>
<comment type="caution">
    <text evidence="2">The sequence shown here is derived from an EMBL/GenBank/DDBJ whole genome shotgun (WGS) entry which is preliminary data.</text>
</comment>
<dbReference type="InterPro" id="IPR045402">
    <property type="entry name" value="GAP1-N2"/>
</dbReference>
<gene>
    <name evidence="2" type="ORF">SCARUB_00141</name>
</gene>
<sequence length="595" mass="70048">MKLEQHIYTSGKTEFTTIAATSGINRDERIRLENHSLYILPGTLLYKDDQPKPTKYIFYPLDEYRLVIGRAIYIGKDSLGRPGNYLFHNFIIYKEDFMWLNLNPARLIKLLEGKELFRDKIPEEPLNVIELPVDEMRRTQNDSLSISRIPSLQRDLILNLVYFCFNHKSLQRPLLLTGTDKEYLDFLEWLYNLLPYNLREKISFDTYSYGTNLGFPIMGIPDEVEFQQNISYSLKLDLKTWQYTTNFELKEPSKLISFIAEMAAEGRAKDINSMYSLEYCLQKGDYTKFKVGYKTVSPEIKDFLYTSHRETILNYITTKKDVELLEMITAKITVEDVNILSSDYGVIERLVDTDNRRIIEVFVDWLCTKGDKRQFHPLLFKSCNLWRVFLERIRCHPQNITLLIEPVSILPAHYSREFEDILLEETINLLPYIRADKRLSKHFSGVLDNLPHPGFADSELLRTFVRYELSKDPLLLKRIIESDVFILSERYQTIVLDSLLNGIIRSGRIDEIKMPLNILFEKAWQRKDYFLKLIASVERFEVSGKSKKVLKETILGFMKKLPQNETTMEIRNRLEKLLESKPSFFDRILAKGFRR</sequence>